<dbReference type="Proteomes" id="UP000713880">
    <property type="component" value="Unassembled WGS sequence"/>
</dbReference>
<comment type="similarity">
    <text evidence="1">Belongs to the RimP family.</text>
</comment>
<dbReference type="Gene3D" id="2.30.30.180">
    <property type="entry name" value="Ribosome maturation factor RimP, C-terminal domain"/>
    <property type="match status" value="1"/>
</dbReference>
<comment type="caution">
    <text evidence="4">The sequence shown here is derived from an EMBL/GenBank/DDBJ whole genome shotgun (WGS) entry which is preliminary data.</text>
</comment>
<protein>
    <recommendedName>
        <fullName evidence="1">Ribosome maturation factor RimP</fullName>
    </recommendedName>
</protein>
<evidence type="ECO:0000259" key="2">
    <source>
        <dbReference type="Pfam" id="PF02576"/>
    </source>
</evidence>
<dbReference type="Gene3D" id="3.30.300.70">
    <property type="entry name" value="RimP-like superfamily, N-terminal"/>
    <property type="match status" value="1"/>
</dbReference>
<dbReference type="GO" id="GO:0006412">
    <property type="term" value="P:translation"/>
    <property type="evidence" value="ECO:0007669"/>
    <property type="project" value="TreeGrafter"/>
</dbReference>
<feature type="domain" description="Ribosome maturation factor RimP N-terminal" evidence="2">
    <location>
        <begin position="15"/>
        <end position="85"/>
    </location>
</feature>
<evidence type="ECO:0000259" key="3">
    <source>
        <dbReference type="Pfam" id="PF17384"/>
    </source>
</evidence>
<evidence type="ECO:0000313" key="4">
    <source>
        <dbReference type="EMBL" id="MBM6826579.1"/>
    </source>
</evidence>
<dbReference type="RefSeq" id="WP_204908624.1">
    <property type="nucleotide sequence ID" value="NZ_JACJLV010000013.1"/>
</dbReference>
<evidence type="ECO:0000313" key="5">
    <source>
        <dbReference type="Proteomes" id="UP000713880"/>
    </source>
</evidence>
<evidence type="ECO:0000256" key="1">
    <source>
        <dbReference type="HAMAP-Rule" id="MF_01077"/>
    </source>
</evidence>
<dbReference type="GO" id="GO:0005829">
    <property type="term" value="C:cytosol"/>
    <property type="evidence" value="ECO:0007669"/>
    <property type="project" value="TreeGrafter"/>
</dbReference>
<dbReference type="AlphaFoldDB" id="A0A938XJX9"/>
<dbReference type="InterPro" id="IPR036847">
    <property type="entry name" value="RimP_C_sf"/>
</dbReference>
<accession>A0A938XJX9</accession>
<dbReference type="Pfam" id="PF02576">
    <property type="entry name" value="RimP_N"/>
    <property type="match status" value="1"/>
</dbReference>
<reference evidence="4" key="2">
    <citation type="journal article" date="2021" name="Sci. Rep.">
        <title>The distribution of antibiotic resistance genes in chicken gut microbiota commensals.</title>
        <authorList>
            <person name="Juricova H."/>
            <person name="Matiasovicova J."/>
            <person name="Kubasova T."/>
            <person name="Cejkova D."/>
            <person name="Rychlik I."/>
        </authorList>
    </citation>
    <scope>NUCLEOTIDE SEQUENCE</scope>
    <source>
        <strain evidence="4">An420c</strain>
    </source>
</reference>
<dbReference type="InterPro" id="IPR028989">
    <property type="entry name" value="RimP_N"/>
</dbReference>
<sequence length="155" mass="18052">MSKREIYEARTEELLTPIVEEYGFELVDVEYVKEGGTWYLRSYIDKPGGITVDDCEMVSRRLSDILDREDYIEDSYIMEVSSPGLGRPLKKEKDFKRSLGEEVEIRTYRMVDKKKEFTGILKSYDEETVTIELDDGTDQTFSKGDIALIRLAFDF</sequence>
<dbReference type="InterPro" id="IPR035956">
    <property type="entry name" value="RimP_N_sf"/>
</dbReference>
<dbReference type="HAMAP" id="MF_01077">
    <property type="entry name" value="RimP"/>
    <property type="match status" value="1"/>
</dbReference>
<dbReference type="FunFam" id="3.30.300.70:FF:000001">
    <property type="entry name" value="Ribosome maturation factor RimP"/>
    <property type="match status" value="1"/>
</dbReference>
<dbReference type="CDD" id="cd01734">
    <property type="entry name" value="YlxS_C"/>
    <property type="match status" value="1"/>
</dbReference>
<dbReference type="GO" id="GO:0000028">
    <property type="term" value="P:ribosomal small subunit assembly"/>
    <property type="evidence" value="ECO:0007669"/>
    <property type="project" value="TreeGrafter"/>
</dbReference>
<dbReference type="InterPro" id="IPR003728">
    <property type="entry name" value="Ribosome_maturation_RimP"/>
</dbReference>
<dbReference type="EMBL" id="JACJLV010000013">
    <property type="protein sequence ID" value="MBM6826579.1"/>
    <property type="molecule type" value="Genomic_DNA"/>
</dbReference>
<organism evidence="4 5">
    <name type="scientific">Mordavella massiliensis</name>
    <dbReference type="NCBI Taxonomy" id="1871024"/>
    <lineage>
        <taxon>Bacteria</taxon>
        <taxon>Bacillati</taxon>
        <taxon>Bacillota</taxon>
        <taxon>Clostridia</taxon>
        <taxon>Eubacteriales</taxon>
        <taxon>Clostridiaceae</taxon>
        <taxon>Mordavella</taxon>
    </lineage>
</organism>
<dbReference type="InterPro" id="IPR028998">
    <property type="entry name" value="RimP_C"/>
</dbReference>
<name>A0A938XJX9_9CLOT</name>
<dbReference type="SUPFAM" id="SSF75420">
    <property type="entry name" value="YhbC-like, N-terminal domain"/>
    <property type="match status" value="1"/>
</dbReference>
<keyword evidence="5" id="KW-1185">Reference proteome</keyword>
<dbReference type="PANTHER" id="PTHR33867">
    <property type="entry name" value="RIBOSOME MATURATION FACTOR RIMP"/>
    <property type="match status" value="1"/>
</dbReference>
<comment type="function">
    <text evidence="1">Required for maturation of 30S ribosomal subunits.</text>
</comment>
<dbReference type="Pfam" id="PF17384">
    <property type="entry name" value="DUF150_C"/>
    <property type="match status" value="1"/>
</dbReference>
<gene>
    <name evidence="1" type="primary">rimP</name>
    <name evidence="4" type="ORF">H6A13_05605</name>
</gene>
<reference evidence="4" key="1">
    <citation type="submission" date="2020-08" db="EMBL/GenBank/DDBJ databases">
        <authorList>
            <person name="Cejkova D."/>
            <person name="Kubasova T."/>
            <person name="Jahodarova E."/>
            <person name="Rychlik I."/>
        </authorList>
    </citation>
    <scope>NUCLEOTIDE SEQUENCE</scope>
    <source>
        <strain evidence="4">An420c</strain>
    </source>
</reference>
<dbReference type="SUPFAM" id="SSF74942">
    <property type="entry name" value="YhbC-like, C-terminal domain"/>
    <property type="match status" value="1"/>
</dbReference>
<feature type="domain" description="Ribosome maturation factor RimP C-terminal" evidence="3">
    <location>
        <begin position="89"/>
        <end position="155"/>
    </location>
</feature>
<proteinExistence type="inferred from homology"/>
<comment type="subcellular location">
    <subcellularLocation>
        <location evidence="1">Cytoplasm</location>
    </subcellularLocation>
</comment>
<keyword evidence="1" id="KW-0690">Ribosome biogenesis</keyword>
<keyword evidence="1" id="KW-0963">Cytoplasm</keyword>
<dbReference type="PANTHER" id="PTHR33867:SF1">
    <property type="entry name" value="RIBOSOME MATURATION FACTOR RIMP"/>
    <property type="match status" value="1"/>
</dbReference>